<dbReference type="Pfam" id="PF08264">
    <property type="entry name" value="Anticodon_1"/>
    <property type="match status" value="1"/>
</dbReference>
<feature type="short sequence motif" description="'HIGH' region" evidence="12">
    <location>
        <begin position="43"/>
        <end position="53"/>
    </location>
</feature>
<evidence type="ECO:0000313" key="17">
    <source>
        <dbReference type="Proteomes" id="UP000028715"/>
    </source>
</evidence>
<keyword evidence="9 12" id="KW-0030">Aminoacyl-tRNA synthetase</keyword>
<dbReference type="InterPro" id="IPR033705">
    <property type="entry name" value="Anticodon_Ia_Val"/>
</dbReference>
<dbReference type="Gene3D" id="1.10.287.380">
    <property type="entry name" value="Valyl-tRNA synthetase, C-terminal domain"/>
    <property type="match status" value="1"/>
</dbReference>
<organism evidence="16 17">
    <name type="scientific">Flavobacterium reichenbachii</name>
    <dbReference type="NCBI Taxonomy" id="362418"/>
    <lineage>
        <taxon>Bacteria</taxon>
        <taxon>Pseudomonadati</taxon>
        <taxon>Bacteroidota</taxon>
        <taxon>Flavobacteriia</taxon>
        <taxon>Flavobacteriales</taxon>
        <taxon>Flavobacteriaceae</taxon>
        <taxon>Flavobacterium</taxon>
    </lineage>
</organism>
<comment type="subunit">
    <text evidence="2 12">Monomer.</text>
</comment>
<feature type="domain" description="Methionyl/Valyl/Leucyl/Isoleucyl-tRNA synthetase anticodon-binding" evidence="14">
    <location>
        <begin position="617"/>
        <end position="757"/>
    </location>
</feature>
<dbReference type="InterPro" id="IPR001412">
    <property type="entry name" value="aa-tRNA-synth_I_CS"/>
</dbReference>
<comment type="catalytic activity">
    <reaction evidence="10 12">
        <text>tRNA(Val) + L-valine + ATP = L-valyl-tRNA(Val) + AMP + diphosphate</text>
        <dbReference type="Rhea" id="RHEA:10704"/>
        <dbReference type="Rhea" id="RHEA-COMP:9672"/>
        <dbReference type="Rhea" id="RHEA-COMP:9708"/>
        <dbReference type="ChEBI" id="CHEBI:30616"/>
        <dbReference type="ChEBI" id="CHEBI:33019"/>
        <dbReference type="ChEBI" id="CHEBI:57762"/>
        <dbReference type="ChEBI" id="CHEBI:78442"/>
        <dbReference type="ChEBI" id="CHEBI:78537"/>
        <dbReference type="ChEBI" id="CHEBI:456215"/>
        <dbReference type="EC" id="6.1.1.9"/>
    </reaction>
</comment>
<dbReference type="SUPFAM" id="SSF50677">
    <property type="entry name" value="ValRS/IleRS/LeuRS editing domain"/>
    <property type="match status" value="1"/>
</dbReference>
<evidence type="ECO:0000256" key="4">
    <source>
        <dbReference type="ARBA" id="ARBA00022598"/>
    </source>
</evidence>
<dbReference type="Gene3D" id="3.90.740.10">
    <property type="entry name" value="Valyl/Leucyl/Isoleucyl-tRNA synthetase, editing domain"/>
    <property type="match status" value="2"/>
</dbReference>
<dbReference type="SUPFAM" id="SSF46589">
    <property type="entry name" value="tRNA-binding arm"/>
    <property type="match status" value="1"/>
</dbReference>
<reference evidence="16 17" key="1">
    <citation type="submission" date="2014-07" db="EMBL/GenBank/DDBJ databases">
        <title>Genome of Flavobacterium reichenbachii LMG 25512.</title>
        <authorList>
            <person name="Stropko S.J."/>
            <person name="Pipes S.E."/>
            <person name="Newman J.D."/>
        </authorList>
    </citation>
    <scope>NUCLEOTIDE SEQUENCE [LARGE SCALE GENOMIC DNA]</scope>
    <source>
        <strain evidence="16 17">LMG 25512</strain>
    </source>
</reference>
<gene>
    <name evidence="12" type="primary">valS</name>
    <name evidence="16" type="ORF">IW19_11635</name>
</gene>
<evidence type="ECO:0000256" key="9">
    <source>
        <dbReference type="ARBA" id="ARBA00023146"/>
    </source>
</evidence>
<dbReference type="InterPro" id="IPR010978">
    <property type="entry name" value="tRNA-bd_arm"/>
</dbReference>
<dbReference type="PRINTS" id="PR00986">
    <property type="entry name" value="TRNASYNTHVAL"/>
</dbReference>
<dbReference type="EC" id="6.1.1.9" evidence="12"/>
<evidence type="ECO:0000256" key="6">
    <source>
        <dbReference type="ARBA" id="ARBA00022840"/>
    </source>
</evidence>
<evidence type="ECO:0000256" key="7">
    <source>
        <dbReference type="ARBA" id="ARBA00022917"/>
    </source>
</evidence>
<evidence type="ECO:0000256" key="5">
    <source>
        <dbReference type="ARBA" id="ARBA00022741"/>
    </source>
</evidence>
<dbReference type="GO" id="GO:0006438">
    <property type="term" value="P:valyl-tRNA aminoacylation"/>
    <property type="evidence" value="ECO:0007669"/>
    <property type="project" value="UniProtKB-UniRule"/>
</dbReference>
<evidence type="ECO:0000259" key="15">
    <source>
        <dbReference type="Pfam" id="PF10458"/>
    </source>
</evidence>
<protein>
    <recommendedName>
        <fullName evidence="12">Valine--tRNA ligase</fullName>
        <ecNumber evidence="12">6.1.1.9</ecNumber>
    </recommendedName>
    <alternativeName>
        <fullName evidence="12">Valyl-tRNA synthetase</fullName>
        <shortName evidence="12">ValRS</shortName>
    </alternativeName>
</protein>
<dbReference type="AlphaFoldDB" id="A0A085ZNX7"/>
<evidence type="ECO:0000256" key="11">
    <source>
        <dbReference type="ARBA" id="ARBA00060830"/>
    </source>
</evidence>
<sequence>MTISAQFDAKTIENKWYEYWMKNNYFHSEPDQRTPYTIVIPPPNVTGVLHMGHMLNNTIQDVLIRRARLKGFNACWVPGTDHASIATEAKVVAKLKAEGINKNDLTREEFLKHAWEWTDKYGGTILEQLKRLGASCDWERTKFTMDPDMSAAVIKSFVDLYNKGLIYRGYRMVNWDPEAKTTLSDEEVIYEEQQGKLFFLKYKIEGSEDFLTIATTRPETIFGDTAICINPNDERFTHLKGKSAIVPICGRVIPIIEDEYVDVEFGTGCLKVTPAHDMNDKTLGEKHNLEIVDIFNEDATLNSFGLHYQGKDRFVVRTEIAKELEEIGALAKTEIHLNKVGTSERTKAVIEPRLSDQWFLKMEDLVKPAIKSVLQTGEIKLHPKRFENTYAHWLNNIRDWNISRQLWWGQQIPAYYYGDGKEDFVVAENIEDALTLAREKTSNLKLETKDLKQDVDALDTWFSSWLWPMSVFGGIMDPESEDFKYYYPTNDLVTGPDILFFWVARMIIAGYEYTGEKPFTNVYLTGLVRDKQRRKMSKSLGNSPDPLDLIEKFGADGVRVGLLLSASAGNDIMFDEELCLQGKSFTNKIWNALKLIKGWEVSETIPQPESSKVAIEWYEAKLQQALVEIEDNFEKYRISDSLMAIYKLVWDDFCALFLEMIKPAYQQPIDSVTFAKAIEMLESNLKLLHPFMPFLTEEIWHIIGERTPEEALIVSTWPELKPFDAKLIADFENSIEVISGIRTIRKEKNIAMKDSIELKAINSEKFSTYFDSVITKLGNISAFEYVSEKVDGALSFRVKSNEYFIPISGGNINIEEEVAKLNAELVYTQGFLKSVQAKLSNEKFVAGAPEKVLANEKQKEADALAKIATIEQSLAGLK</sequence>
<proteinExistence type="inferred from homology"/>
<evidence type="ECO:0000259" key="13">
    <source>
        <dbReference type="Pfam" id="PF00133"/>
    </source>
</evidence>
<comment type="subcellular location">
    <subcellularLocation>
        <location evidence="1 12">Cytoplasm</location>
    </subcellularLocation>
</comment>
<dbReference type="PANTHER" id="PTHR11946">
    <property type="entry name" value="VALYL-TRNA SYNTHETASES"/>
    <property type="match status" value="1"/>
</dbReference>
<dbReference type="InterPro" id="IPR002303">
    <property type="entry name" value="Valyl-tRNA_ligase"/>
</dbReference>
<comment type="function">
    <text evidence="12">Catalyzes the attachment of valine to tRNA(Val). As ValRS can inadvertently accommodate and process structurally similar amino acids such as threonine, to avoid such errors, it has a 'posttransfer' editing activity that hydrolyzes mischarged Thr-tRNA(Val) in a tRNA-dependent manner.</text>
</comment>
<keyword evidence="6 12" id="KW-0067">ATP-binding</keyword>
<dbReference type="HAMAP" id="MF_02004">
    <property type="entry name" value="Val_tRNA_synth_type1"/>
    <property type="match status" value="1"/>
</dbReference>
<evidence type="ECO:0000256" key="2">
    <source>
        <dbReference type="ARBA" id="ARBA00011245"/>
    </source>
</evidence>
<keyword evidence="17" id="KW-1185">Reference proteome</keyword>
<evidence type="ECO:0000256" key="3">
    <source>
        <dbReference type="ARBA" id="ARBA00022490"/>
    </source>
</evidence>
<dbReference type="OrthoDB" id="9810365at2"/>
<dbReference type="PROSITE" id="PS00178">
    <property type="entry name" value="AA_TRNA_LIGASE_I"/>
    <property type="match status" value="1"/>
</dbReference>
<dbReference type="GO" id="GO:0005829">
    <property type="term" value="C:cytosol"/>
    <property type="evidence" value="ECO:0007669"/>
    <property type="project" value="TreeGrafter"/>
</dbReference>
<dbReference type="InterPro" id="IPR014729">
    <property type="entry name" value="Rossmann-like_a/b/a_fold"/>
</dbReference>
<dbReference type="InterPro" id="IPR019499">
    <property type="entry name" value="Val-tRNA_synth_tRNA-bd"/>
</dbReference>
<dbReference type="STRING" id="362418.IW19_11635"/>
<dbReference type="Gene3D" id="1.10.730.10">
    <property type="entry name" value="Isoleucyl-tRNA Synthetase, Domain 1"/>
    <property type="match status" value="1"/>
</dbReference>
<dbReference type="NCBIfam" id="TIGR00422">
    <property type="entry name" value="valS"/>
    <property type="match status" value="1"/>
</dbReference>
<name>A0A085ZNX7_9FLAO</name>
<dbReference type="SUPFAM" id="SSF47323">
    <property type="entry name" value="Anticodon-binding domain of a subclass of class I aminoacyl-tRNA synthetases"/>
    <property type="match status" value="1"/>
</dbReference>
<evidence type="ECO:0000256" key="8">
    <source>
        <dbReference type="ARBA" id="ARBA00023054"/>
    </source>
</evidence>
<dbReference type="InterPro" id="IPR037118">
    <property type="entry name" value="Val-tRNA_synth_C_sf"/>
</dbReference>
<keyword evidence="8 12" id="KW-0175">Coiled coil</keyword>
<dbReference type="GO" id="GO:0002161">
    <property type="term" value="F:aminoacyl-tRNA deacylase activity"/>
    <property type="evidence" value="ECO:0007669"/>
    <property type="project" value="InterPro"/>
</dbReference>
<dbReference type="RefSeq" id="WP_035684296.1">
    <property type="nucleotide sequence ID" value="NZ_JPRL01000001.1"/>
</dbReference>
<accession>A0A085ZNX7</accession>
<feature type="domain" description="Valyl-tRNA synthetase tRNA-binding arm" evidence="15">
    <location>
        <begin position="813"/>
        <end position="878"/>
    </location>
</feature>
<feature type="short sequence motif" description="'KMSKS' region" evidence="12">
    <location>
        <begin position="535"/>
        <end position="539"/>
    </location>
</feature>
<dbReference type="GO" id="GO:0005524">
    <property type="term" value="F:ATP binding"/>
    <property type="evidence" value="ECO:0007669"/>
    <property type="project" value="UniProtKB-UniRule"/>
</dbReference>
<evidence type="ECO:0000313" key="16">
    <source>
        <dbReference type="EMBL" id="KFF06141.1"/>
    </source>
</evidence>
<dbReference type="PANTHER" id="PTHR11946:SF109">
    <property type="entry name" value="VALINE--TRNA LIGASE"/>
    <property type="match status" value="1"/>
</dbReference>
<dbReference type="Pfam" id="PF00133">
    <property type="entry name" value="tRNA-synt_1"/>
    <property type="match status" value="1"/>
</dbReference>
<dbReference type="FunFam" id="1.10.287.380:FF:000001">
    <property type="entry name" value="Valine--tRNA ligase"/>
    <property type="match status" value="1"/>
</dbReference>
<dbReference type="CDD" id="cd07962">
    <property type="entry name" value="Anticodon_Ia_Val"/>
    <property type="match status" value="1"/>
</dbReference>
<feature type="binding site" evidence="12">
    <location>
        <position position="538"/>
    </location>
    <ligand>
        <name>ATP</name>
        <dbReference type="ChEBI" id="CHEBI:30616"/>
    </ligand>
</feature>
<dbReference type="InterPro" id="IPR009080">
    <property type="entry name" value="tRNAsynth_Ia_anticodon-bd"/>
</dbReference>
<dbReference type="EMBL" id="JPRL01000001">
    <property type="protein sequence ID" value="KFF06141.1"/>
    <property type="molecule type" value="Genomic_DNA"/>
</dbReference>
<comment type="domain">
    <text evidence="12">The C-terminal coiled-coil domain is crucial for aminoacylation activity.</text>
</comment>
<dbReference type="Pfam" id="PF10458">
    <property type="entry name" value="Val_tRNA-synt_C"/>
    <property type="match status" value="1"/>
</dbReference>
<dbReference type="NCBIfam" id="NF004349">
    <property type="entry name" value="PRK05729.1"/>
    <property type="match status" value="1"/>
</dbReference>
<dbReference type="InterPro" id="IPR002300">
    <property type="entry name" value="aa-tRNA-synth_Ia"/>
</dbReference>
<feature type="domain" description="Aminoacyl-tRNA synthetase class Ia" evidence="13">
    <location>
        <begin position="15"/>
        <end position="574"/>
    </location>
</feature>
<evidence type="ECO:0000259" key="14">
    <source>
        <dbReference type="Pfam" id="PF08264"/>
    </source>
</evidence>
<dbReference type="InterPro" id="IPR013155">
    <property type="entry name" value="M/V/L/I-tRNA-synth_anticd-bd"/>
</dbReference>
<dbReference type="SUPFAM" id="SSF52374">
    <property type="entry name" value="Nucleotidylyl transferase"/>
    <property type="match status" value="1"/>
</dbReference>
<evidence type="ECO:0000256" key="12">
    <source>
        <dbReference type="HAMAP-Rule" id="MF_02004"/>
    </source>
</evidence>
<dbReference type="CDD" id="cd00817">
    <property type="entry name" value="ValRS_core"/>
    <property type="match status" value="1"/>
</dbReference>
<keyword evidence="5 12" id="KW-0547">Nucleotide-binding</keyword>
<comment type="similarity">
    <text evidence="11 12">Belongs to the class-I aminoacyl-tRNA synthetase family. ValS type 1 subfamily.</text>
</comment>
<comment type="domain">
    <text evidence="12">ValRS has two distinct active sites: one for aminoacylation and one for editing. The misactivated threonine is translocated from the active site to the editing site.</text>
</comment>
<dbReference type="Gene3D" id="3.40.50.620">
    <property type="entry name" value="HUPs"/>
    <property type="match status" value="2"/>
</dbReference>
<dbReference type="GO" id="GO:0004832">
    <property type="term" value="F:valine-tRNA ligase activity"/>
    <property type="evidence" value="ECO:0007669"/>
    <property type="project" value="UniProtKB-UniRule"/>
</dbReference>
<dbReference type="Proteomes" id="UP000028715">
    <property type="component" value="Unassembled WGS sequence"/>
</dbReference>
<evidence type="ECO:0000256" key="1">
    <source>
        <dbReference type="ARBA" id="ARBA00004496"/>
    </source>
</evidence>
<keyword evidence="7 12" id="KW-0648">Protein biosynthesis</keyword>
<dbReference type="eggNOG" id="COG0525">
    <property type="taxonomic scope" value="Bacteria"/>
</dbReference>
<keyword evidence="3 12" id="KW-0963">Cytoplasm</keyword>
<evidence type="ECO:0000256" key="10">
    <source>
        <dbReference type="ARBA" id="ARBA00047552"/>
    </source>
</evidence>
<comment type="caution">
    <text evidence="16">The sequence shown here is derived from an EMBL/GenBank/DDBJ whole genome shotgun (WGS) entry which is preliminary data.</text>
</comment>
<dbReference type="FunFam" id="3.40.50.620:FF:000032">
    <property type="entry name" value="Valine--tRNA ligase"/>
    <property type="match status" value="1"/>
</dbReference>
<dbReference type="InterPro" id="IPR009008">
    <property type="entry name" value="Val/Leu/Ile-tRNA-synth_edit"/>
</dbReference>
<keyword evidence="4 12" id="KW-0436">Ligase</keyword>